<dbReference type="GO" id="GO:0016740">
    <property type="term" value="F:transferase activity"/>
    <property type="evidence" value="ECO:0007669"/>
    <property type="project" value="UniProtKB-KW"/>
</dbReference>
<keyword evidence="3" id="KW-0808">Transferase</keyword>
<dbReference type="PROSITE" id="PS50405">
    <property type="entry name" value="GST_CTER"/>
    <property type="match status" value="1"/>
</dbReference>
<dbReference type="OrthoDB" id="9782992at2"/>
<keyword evidence="4" id="KW-1185">Reference proteome</keyword>
<dbReference type="InterPro" id="IPR010987">
    <property type="entry name" value="Glutathione-S-Trfase_C-like"/>
</dbReference>
<dbReference type="SFLD" id="SFLDG00358">
    <property type="entry name" value="Main_(cytGST)"/>
    <property type="match status" value="1"/>
</dbReference>
<dbReference type="GO" id="GO:0005737">
    <property type="term" value="C:cytoplasm"/>
    <property type="evidence" value="ECO:0007669"/>
    <property type="project" value="TreeGrafter"/>
</dbReference>
<dbReference type="InterPro" id="IPR004045">
    <property type="entry name" value="Glutathione_S-Trfase_N"/>
</dbReference>
<dbReference type="AlphaFoldDB" id="F6D8M3"/>
<sequence length="231" mass="26248">MSINTSTNTLPKLKLISFKLCPYVQRTVITLLAKGVPYEIEYIDLNNPPAWFKVLSPLGKVPVMQVNDDQVLFESSVIQEYVDEITPPSLHPDDLLLKAQNRAWIAFGGELMGMNGLHGIVHEKDQQACDTIVSSIRSLLERLEQVHSGQRFFNGEQFNLIDAAYAPMLMRFELLKSHCQLDVLEGLPKLQAWQRELMTLEAVQNSVVPELPQLYRGMISHYDGVMAKRLR</sequence>
<dbReference type="HOGENOM" id="CLU_011226_9_3_6"/>
<evidence type="ECO:0000259" key="1">
    <source>
        <dbReference type="PROSITE" id="PS50404"/>
    </source>
</evidence>
<dbReference type="CDD" id="cd00299">
    <property type="entry name" value="GST_C_family"/>
    <property type="match status" value="1"/>
</dbReference>
<feature type="domain" description="GST C-terminal" evidence="2">
    <location>
        <begin position="94"/>
        <end position="218"/>
    </location>
</feature>
<dbReference type="InterPro" id="IPR036282">
    <property type="entry name" value="Glutathione-S-Trfase_C_sf"/>
</dbReference>
<dbReference type="InterPro" id="IPR050983">
    <property type="entry name" value="GST_Omega/HSP26"/>
</dbReference>
<gene>
    <name evidence="3" type="ordered locus">Thicy_1107</name>
</gene>
<dbReference type="KEGG" id="tcy:Thicy_1107"/>
<dbReference type="Pfam" id="PF13410">
    <property type="entry name" value="GST_C_2"/>
    <property type="match status" value="1"/>
</dbReference>
<name>F6D8M3_THICA</name>
<dbReference type="EMBL" id="CP002776">
    <property type="protein sequence ID" value="AEG31874.1"/>
    <property type="molecule type" value="Genomic_DNA"/>
</dbReference>
<dbReference type="Pfam" id="PF13409">
    <property type="entry name" value="GST_N_2"/>
    <property type="match status" value="1"/>
</dbReference>
<protein>
    <submittedName>
        <fullName evidence="3">Glutathione S-transferase domain protein</fullName>
    </submittedName>
</protein>
<evidence type="ECO:0000313" key="4">
    <source>
        <dbReference type="Proteomes" id="UP000009232"/>
    </source>
</evidence>
<dbReference type="FunFam" id="3.40.30.10:FF:000123">
    <property type="entry name" value="Glutathione transferase o1"/>
    <property type="match status" value="1"/>
</dbReference>
<dbReference type="Proteomes" id="UP000009232">
    <property type="component" value="Chromosome"/>
</dbReference>
<reference evidence="3 4" key="1">
    <citation type="submission" date="2011-05" db="EMBL/GenBank/DDBJ databases">
        <title>Complete sequence of Thioalkalimicrobium cyclicum ALM1.</title>
        <authorList>
            <consortium name="US DOE Joint Genome Institute"/>
            <person name="Lucas S."/>
            <person name="Han J."/>
            <person name="Lapidus A."/>
            <person name="Cheng J.-F."/>
            <person name="Goodwin L."/>
            <person name="Pitluck S."/>
            <person name="Peters L."/>
            <person name="Mikhailova N."/>
            <person name="Davenport K."/>
            <person name="Han C."/>
            <person name="Tapia R."/>
            <person name="Land M."/>
            <person name="Hauser L."/>
            <person name="Kyrpides N."/>
            <person name="Ivanova N."/>
            <person name="Pagani I."/>
            <person name="Kappler U."/>
            <person name="Woyke T."/>
        </authorList>
    </citation>
    <scope>NUCLEOTIDE SEQUENCE [LARGE SCALE GENOMIC DNA]</scope>
    <source>
        <strain evidence="4">DSM 14477 / JCM 11371 / ALM1</strain>
    </source>
</reference>
<dbReference type="Gene3D" id="1.20.1050.10">
    <property type="match status" value="1"/>
</dbReference>
<dbReference type="Gene3D" id="3.40.30.10">
    <property type="entry name" value="Glutaredoxin"/>
    <property type="match status" value="1"/>
</dbReference>
<dbReference type="SUPFAM" id="SSF52833">
    <property type="entry name" value="Thioredoxin-like"/>
    <property type="match status" value="1"/>
</dbReference>
<dbReference type="PANTHER" id="PTHR43968">
    <property type="match status" value="1"/>
</dbReference>
<organism evidence="3 4">
    <name type="scientific">Thiomicrospira cyclica (strain DSM 14477 / JCM 11371 / ALM1)</name>
    <name type="common">Thioalkalimicrobium cyclicum</name>
    <dbReference type="NCBI Taxonomy" id="717773"/>
    <lineage>
        <taxon>Bacteria</taxon>
        <taxon>Pseudomonadati</taxon>
        <taxon>Pseudomonadota</taxon>
        <taxon>Gammaproteobacteria</taxon>
        <taxon>Thiotrichales</taxon>
        <taxon>Piscirickettsiaceae</taxon>
        <taxon>Thiomicrospira</taxon>
    </lineage>
</organism>
<dbReference type="SUPFAM" id="SSF47616">
    <property type="entry name" value="GST C-terminal domain-like"/>
    <property type="match status" value="1"/>
</dbReference>
<dbReference type="InterPro" id="IPR040079">
    <property type="entry name" value="Glutathione_S-Trfase"/>
</dbReference>
<dbReference type="SFLD" id="SFLDS00019">
    <property type="entry name" value="Glutathione_Transferase_(cytos"/>
    <property type="match status" value="1"/>
</dbReference>
<dbReference type="STRING" id="717773.Thicy_1107"/>
<evidence type="ECO:0000313" key="3">
    <source>
        <dbReference type="EMBL" id="AEG31874.1"/>
    </source>
</evidence>
<accession>F6D8M3</accession>
<proteinExistence type="predicted"/>
<feature type="domain" description="GST N-terminal" evidence="1">
    <location>
        <begin position="11"/>
        <end position="90"/>
    </location>
</feature>
<dbReference type="InterPro" id="IPR036249">
    <property type="entry name" value="Thioredoxin-like_sf"/>
</dbReference>
<dbReference type="PANTHER" id="PTHR43968:SF6">
    <property type="entry name" value="GLUTATHIONE S-TRANSFERASE OMEGA"/>
    <property type="match status" value="1"/>
</dbReference>
<dbReference type="eggNOG" id="COG0625">
    <property type="taxonomic scope" value="Bacteria"/>
</dbReference>
<dbReference type="RefSeq" id="WP_013835651.1">
    <property type="nucleotide sequence ID" value="NC_015581.1"/>
</dbReference>
<evidence type="ECO:0000259" key="2">
    <source>
        <dbReference type="PROSITE" id="PS50405"/>
    </source>
</evidence>
<dbReference type="PROSITE" id="PS50404">
    <property type="entry name" value="GST_NTER"/>
    <property type="match status" value="1"/>
</dbReference>